<proteinExistence type="predicted"/>
<keyword evidence="1" id="KW-0472">Membrane</keyword>
<accession>A0A7X0VR34</accession>
<evidence type="ECO:0000256" key="1">
    <source>
        <dbReference type="SAM" id="Phobius"/>
    </source>
</evidence>
<feature type="transmembrane region" description="Helical" evidence="1">
    <location>
        <begin position="21"/>
        <end position="39"/>
    </location>
</feature>
<reference evidence="2 3" key="1">
    <citation type="submission" date="2020-08" db="EMBL/GenBank/DDBJ databases">
        <title>Clostridia isolated from Swiss meat.</title>
        <authorList>
            <person name="Wambui J."/>
            <person name="Stevens M.J.A."/>
            <person name="Stephan R."/>
        </authorList>
    </citation>
    <scope>NUCLEOTIDE SEQUENCE [LARGE SCALE GENOMIC DNA]</scope>
    <source>
        <strain evidence="2 3">CM001</strain>
    </source>
</reference>
<protein>
    <submittedName>
        <fullName evidence="2">Uncharacterized protein</fullName>
    </submittedName>
</protein>
<keyword evidence="1" id="KW-1133">Transmembrane helix</keyword>
<organism evidence="2 3">
    <name type="scientific">Clostridium gasigenes</name>
    <dbReference type="NCBI Taxonomy" id="94869"/>
    <lineage>
        <taxon>Bacteria</taxon>
        <taxon>Bacillati</taxon>
        <taxon>Bacillota</taxon>
        <taxon>Clostridia</taxon>
        <taxon>Eubacteriales</taxon>
        <taxon>Clostridiaceae</taxon>
        <taxon>Clostridium</taxon>
    </lineage>
</organism>
<dbReference type="EMBL" id="JACKWY010000004">
    <property type="protein sequence ID" value="MBB6715007.1"/>
    <property type="molecule type" value="Genomic_DNA"/>
</dbReference>
<evidence type="ECO:0000313" key="3">
    <source>
        <dbReference type="Proteomes" id="UP000585258"/>
    </source>
</evidence>
<keyword evidence="1" id="KW-0812">Transmembrane</keyword>
<comment type="caution">
    <text evidence="2">The sequence shown here is derived from an EMBL/GenBank/DDBJ whole genome shotgun (WGS) entry which is preliminary data.</text>
</comment>
<dbReference type="RefSeq" id="WP_185164437.1">
    <property type="nucleotide sequence ID" value="NZ_JACKWY010000004.1"/>
</dbReference>
<sequence>MILLVINIEWFYKKTSIEKTLIFIVFSITLVLVSGTSSAKATSKEDTVTGTF</sequence>
<dbReference type="AlphaFoldDB" id="A0A7X0VR34"/>
<name>A0A7X0VR34_9CLOT</name>
<gene>
    <name evidence="2" type="ORF">H7E68_09730</name>
</gene>
<evidence type="ECO:0000313" key="2">
    <source>
        <dbReference type="EMBL" id="MBB6715007.1"/>
    </source>
</evidence>
<dbReference type="Proteomes" id="UP000585258">
    <property type="component" value="Unassembled WGS sequence"/>
</dbReference>